<dbReference type="InterPro" id="IPR027417">
    <property type="entry name" value="P-loop_NTPase"/>
</dbReference>
<dbReference type="EMBL" id="JAKJLQ010000001">
    <property type="protein sequence ID" value="MDF6099549.1"/>
    <property type="molecule type" value="Genomic_DNA"/>
</dbReference>
<evidence type="ECO:0000259" key="7">
    <source>
        <dbReference type="PROSITE" id="PS51198"/>
    </source>
</evidence>
<accession>A0ABT6BR60</accession>
<evidence type="ECO:0000313" key="8">
    <source>
        <dbReference type="EMBL" id="MDF6099549.1"/>
    </source>
</evidence>
<protein>
    <submittedName>
        <fullName evidence="8">AAA family ATPase</fullName>
    </submittedName>
</protein>
<dbReference type="InterPro" id="IPR000212">
    <property type="entry name" value="DNA_helicase_UvrD/REP"/>
</dbReference>
<dbReference type="InterPro" id="IPR014016">
    <property type="entry name" value="UvrD-like_ATP-bd"/>
</dbReference>
<keyword evidence="2 5" id="KW-0378">Hydrolase</keyword>
<keyword evidence="3 5" id="KW-0347">Helicase</keyword>
<reference evidence="8" key="2">
    <citation type="submission" date="2022-01" db="EMBL/GenBank/DDBJ databases">
        <authorList>
            <person name="Sanchez-Suarez J."/>
            <person name="Villamil L."/>
            <person name="Diaz L.E."/>
        </authorList>
    </citation>
    <scope>NUCLEOTIDE SEQUENCE</scope>
    <source>
        <strain evidence="8">EUFUS-Z928</strain>
    </source>
</reference>
<keyword evidence="4 5" id="KW-0067">ATP-binding</keyword>
<dbReference type="Gene3D" id="3.40.50.300">
    <property type="entry name" value="P-loop containing nucleotide triphosphate hydrolases"/>
    <property type="match status" value="1"/>
</dbReference>
<gene>
    <name evidence="8" type="ORF">L2299_00595</name>
</gene>
<feature type="region of interest" description="Disordered" evidence="6">
    <location>
        <begin position="536"/>
        <end position="567"/>
    </location>
</feature>
<feature type="domain" description="UvrD-like helicase ATP-binding" evidence="7">
    <location>
        <begin position="247"/>
        <end position="533"/>
    </location>
</feature>
<evidence type="ECO:0000256" key="5">
    <source>
        <dbReference type="PROSITE-ProRule" id="PRU00560"/>
    </source>
</evidence>
<evidence type="ECO:0000256" key="1">
    <source>
        <dbReference type="ARBA" id="ARBA00022741"/>
    </source>
</evidence>
<evidence type="ECO:0000256" key="4">
    <source>
        <dbReference type="ARBA" id="ARBA00022840"/>
    </source>
</evidence>
<comment type="caution">
    <text evidence="8">The sequence shown here is derived from an EMBL/GenBank/DDBJ whole genome shotgun (WGS) entry which is preliminary data.</text>
</comment>
<proteinExistence type="predicted"/>
<feature type="binding site" evidence="5">
    <location>
        <begin position="268"/>
        <end position="275"/>
    </location>
    <ligand>
        <name>ATP</name>
        <dbReference type="ChEBI" id="CHEBI:30616"/>
    </ligand>
</feature>
<name>A0ABT6BR60_9ACTN</name>
<evidence type="ECO:0000256" key="6">
    <source>
        <dbReference type="SAM" id="MobiDB-lite"/>
    </source>
</evidence>
<evidence type="ECO:0000313" key="9">
    <source>
        <dbReference type="Proteomes" id="UP001152308"/>
    </source>
</evidence>
<dbReference type="PANTHER" id="PTHR11070">
    <property type="entry name" value="UVRD / RECB / PCRA DNA HELICASE FAMILY MEMBER"/>
    <property type="match status" value="1"/>
</dbReference>
<evidence type="ECO:0000256" key="3">
    <source>
        <dbReference type="ARBA" id="ARBA00022806"/>
    </source>
</evidence>
<organism evidence="8 9">
    <name type="scientific">Gordonia hongkongensis</name>
    <dbReference type="NCBI Taxonomy" id="1701090"/>
    <lineage>
        <taxon>Bacteria</taxon>
        <taxon>Bacillati</taxon>
        <taxon>Actinomycetota</taxon>
        <taxon>Actinomycetes</taxon>
        <taxon>Mycobacteriales</taxon>
        <taxon>Gordoniaceae</taxon>
        <taxon>Gordonia</taxon>
    </lineage>
</organism>
<reference evidence="8" key="1">
    <citation type="journal article" date="2022" name="Data Brief">
        <title>Draft genome sequence data of Gordonia hongkongensis strain EUFUS-Z928 isolated from the octocoral Eunicea fusca.</title>
        <authorList>
            <person name="Sanchez-Suarez J."/>
            <person name="Diaz L."/>
            <person name="Melo-Bolivar J."/>
            <person name="Villamil L."/>
        </authorList>
    </citation>
    <scope>NUCLEOTIDE SEQUENCE</scope>
    <source>
        <strain evidence="8">EUFUS-Z928</strain>
    </source>
</reference>
<evidence type="ECO:0000256" key="2">
    <source>
        <dbReference type="ARBA" id="ARBA00022801"/>
    </source>
</evidence>
<dbReference type="PROSITE" id="PS51198">
    <property type="entry name" value="UVRD_HELICASE_ATP_BIND"/>
    <property type="match status" value="1"/>
</dbReference>
<dbReference type="RefSeq" id="WP_277242432.1">
    <property type="nucleotide sequence ID" value="NZ_JAKJLQ010000001.1"/>
</dbReference>
<keyword evidence="9" id="KW-1185">Reference proteome</keyword>
<dbReference type="SUPFAM" id="SSF52540">
    <property type="entry name" value="P-loop containing nucleoside triphosphate hydrolases"/>
    <property type="match status" value="1"/>
</dbReference>
<keyword evidence="1 5" id="KW-0547">Nucleotide-binding</keyword>
<dbReference type="Proteomes" id="UP001152308">
    <property type="component" value="Unassembled WGS sequence"/>
</dbReference>
<dbReference type="PANTHER" id="PTHR11070:SF45">
    <property type="entry name" value="DNA 3'-5' HELICASE"/>
    <property type="match status" value="1"/>
</dbReference>
<dbReference type="Pfam" id="PF00580">
    <property type="entry name" value="UvrD-helicase"/>
    <property type="match status" value="1"/>
</dbReference>
<sequence length="593" mass="67092">MTAGTSLAPRTLRMAKEFQKDFAKLEKSVQDKVRQLPRKFETPELIGTHVEPVNNAAHPRFRTVRVDRSVRAVVIAPETGNNYTLIKVLPHDEAYTWVQRTRMDISKVDGTIDFWDPTMAPDAQADVLPGLVADLFSTHSETELLGIGLSPDIVAFARSILTPDDMDRAQQWMPPSQWQVLSDLAAGTPIDMITARVESAAERHTPVDDRDELDAAIERSVDQFRIIEDEDDFNRILDYPFDVWRNYLHPSQVALVNTDYDGPAQISGGPGTGKTVVCVHRAKRLAQRNDGYVLLTTYNKTLAVQMERNVDLLVDDPDVRQKIKIRTIDSFARRVFEYRHGKLEDSQSMARPANFWQKIANDQGIDFTGTFLHEEHVKVILTQNITTETDYLAARRRGRGRALGAAQRRQVWHAVEQFNRTMAETGKWTFETILHEAARTLAEDIGDDVPGYRYVIVDEAQDLTTDHWRLLRAAVTEQPNALFISGDNQQAIYRRPSSLRALGINVIERSTRLHMNYRVSAEILRWAHDFLNSDEDVTPDLAERDDSSEGEGSESDTASFSGYSPVARGFNTQEGELTYVVEAIRVPDRSASQ</sequence>